<dbReference type="InterPro" id="IPR017441">
    <property type="entry name" value="Protein_kinase_ATP_BS"/>
</dbReference>
<dbReference type="PROSITE" id="PS00107">
    <property type="entry name" value="PROTEIN_KINASE_ATP"/>
    <property type="match status" value="1"/>
</dbReference>
<dbReference type="Pfam" id="PF02149">
    <property type="entry name" value="KA1"/>
    <property type="match status" value="1"/>
</dbReference>
<feature type="compositionally biased region" description="Low complexity" evidence="7">
    <location>
        <begin position="515"/>
        <end position="536"/>
    </location>
</feature>
<feature type="compositionally biased region" description="Polar residues" evidence="7">
    <location>
        <begin position="611"/>
        <end position="622"/>
    </location>
</feature>
<keyword evidence="11" id="KW-1185">Reference proteome</keyword>
<dbReference type="PANTHER" id="PTHR24346">
    <property type="entry name" value="MAP/MICROTUBULE AFFINITY-REGULATING KINASE"/>
    <property type="match status" value="1"/>
</dbReference>
<feature type="domain" description="Protein kinase" evidence="8">
    <location>
        <begin position="77"/>
        <end position="339"/>
    </location>
</feature>
<gene>
    <name evidence="10" type="ORF">DFH08DRAFT_412601</name>
</gene>
<comment type="caution">
    <text evidence="10">The sequence shown here is derived from an EMBL/GenBank/DDBJ whole genome shotgun (WGS) entry which is preliminary data.</text>
</comment>
<dbReference type="InterPro" id="IPR008271">
    <property type="entry name" value="Ser/Thr_kinase_AS"/>
</dbReference>
<evidence type="ECO:0008006" key="12">
    <source>
        <dbReference type="Google" id="ProtNLM"/>
    </source>
</evidence>
<protein>
    <recommendedName>
        <fullName evidence="12">Non-specific serine/threonine protein kinase</fullName>
    </recommendedName>
</protein>
<dbReference type="PROSITE" id="PS50032">
    <property type="entry name" value="KA1"/>
    <property type="match status" value="1"/>
</dbReference>
<dbReference type="GO" id="GO:0035556">
    <property type="term" value="P:intracellular signal transduction"/>
    <property type="evidence" value="ECO:0007669"/>
    <property type="project" value="TreeGrafter"/>
</dbReference>
<evidence type="ECO:0000256" key="5">
    <source>
        <dbReference type="ARBA" id="ARBA00022840"/>
    </source>
</evidence>
<feature type="compositionally biased region" description="Pro residues" evidence="7">
    <location>
        <begin position="1"/>
        <end position="10"/>
    </location>
</feature>
<feature type="compositionally biased region" description="Low complexity" evidence="7">
    <location>
        <begin position="670"/>
        <end position="682"/>
    </location>
</feature>
<evidence type="ECO:0000256" key="3">
    <source>
        <dbReference type="ARBA" id="ARBA00022741"/>
    </source>
</evidence>
<feature type="binding site" evidence="6">
    <location>
        <position position="106"/>
    </location>
    <ligand>
        <name>ATP</name>
        <dbReference type="ChEBI" id="CHEBI:30616"/>
    </ligand>
</feature>
<name>A0AAD7AI77_9AGAR</name>
<dbReference type="EMBL" id="JARIHO010000006">
    <property type="protein sequence ID" value="KAJ7359554.1"/>
    <property type="molecule type" value="Genomic_DNA"/>
</dbReference>
<feature type="domain" description="KA1" evidence="9">
    <location>
        <begin position="851"/>
        <end position="901"/>
    </location>
</feature>
<dbReference type="SUPFAM" id="SSF56112">
    <property type="entry name" value="Protein kinase-like (PK-like)"/>
    <property type="match status" value="1"/>
</dbReference>
<evidence type="ECO:0000256" key="4">
    <source>
        <dbReference type="ARBA" id="ARBA00022777"/>
    </source>
</evidence>
<organism evidence="10 11">
    <name type="scientific">Mycena albidolilacea</name>
    <dbReference type="NCBI Taxonomy" id="1033008"/>
    <lineage>
        <taxon>Eukaryota</taxon>
        <taxon>Fungi</taxon>
        <taxon>Dikarya</taxon>
        <taxon>Basidiomycota</taxon>
        <taxon>Agaricomycotina</taxon>
        <taxon>Agaricomycetes</taxon>
        <taxon>Agaricomycetidae</taxon>
        <taxon>Agaricales</taxon>
        <taxon>Marasmiineae</taxon>
        <taxon>Mycenaceae</taxon>
        <taxon>Mycena</taxon>
    </lineage>
</organism>
<dbReference type="PROSITE" id="PS50011">
    <property type="entry name" value="PROTEIN_KINASE_DOM"/>
    <property type="match status" value="1"/>
</dbReference>
<dbReference type="Proteomes" id="UP001218218">
    <property type="component" value="Unassembled WGS sequence"/>
</dbReference>
<feature type="region of interest" description="Disordered" evidence="7">
    <location>
        <begin position="367"/>
        <end position="640"/>
    </location>
</feature>
<feature type="compositionally biased region" description="Basic and acidic residues" evidence="7">
    <location>
        <begin position="424"/>
        <end position="444"/>
    </location>
</feature>
<reference evidence="10" key="1">
    <citation type="submission" date="2023-03" db="EMBL/GenBank/DDBJ databases">
        <title>Massive genome expansion in bonnet fungi (Mycena s.s.) driven by repeated elements and novel gene families across ecological guilds.</title>
        <authorList>
            <consortium name="Lawrence Berkeley National Laboratory"/>
            <person name="Harder C.B."/>
            <person name="Miyauchi S."/>
            <person name="Viragh M."/>
            <person name="Kuo A."/>
            <person name="Thoen E."/>
            <person name="Andreopoulos B."/>
            <person name="Lu D."/>
            <person name="Skrede I."/>
            <person name="Drula E."/>
            <person name="Henrissat B."/>
            <person name="Morin E."/>
            <person name="Kohler A."/>
            <person name="Barry K."/>
            <person name="LaButti K."/>
            <person name="Morin E."/>
            <person name="Salamov A."/>
            <person name="Lipzen A."/>
            <person name="Mereny Z."/>
            <person name="Hegedus B."/>
            <person name="Baldrian P."/>
            <person name="Stursova M."/>
            <person name="Weitz H."/>
            <person name="Taylor A."/>
            <person name="Grigoriev I.V."/>
            <person name="Nagy L.G."/>
            <person name="Martin F."/>
            <person name="Kauserud H."/>
        </authorList>
    </citation>
    <scope>NUCLEOTIDE SEQUENCE</scope>
    <source>
        <strain evidence="10">CBHHK002</strain>
    </source>
</reference>
<sequence>MSLRNPPPPSGSSRTRSVAVGAAAPRREPQQRVSHQMPPPHVAPINEAPLPDVFAHPAVIAYGANHPNRPLPKFGSYYLLHTLGEGEFGKVKLGLHSKYGDEVAVKLIRRDAVVNEAKMAKISREIEILDMLRHPNIVRLYDVFETDKFFGIILEYASGGELFDHILAHRCLKERDAAKLFAQLISGVWYMHQQNIVHRDLKLENLLLDRHRNLVITDFGFANRFNHDRNDLMETMCGSPCYAAPELVNQNGLYVGTAADIWSCGVILYAMLSGYLPFDDDPTNPDGEDINKLYAYIARTPLSFPDQLSDEARHLLGAMLVADPRARAELGTIMRHPWFAMNLREMTTFGLTVKELEKLAEDGRPLAYRRTARNGVSTPLTPRTGARNRNKRIEVSDASGERTVGSPLKDAVGSPRKQRGAGRVSEDKGKERERDHGRKEENSRHTIQVEYDGRRGARDGQQQERQSSSQGPSDSRKTPVTSTSPLAVVHDGSESAFGGQGVDTSPGKERRQRVSRSSGKSSPSARAVVSVSPVQSWLESAAENPPSTDYAEINGVDGSLRGAPQFDPSSIRLDRPPIPFTDTPRGTLTKTEAKAQLPPLIIDASSSSSSAKQPLTPTTHPNASDIGAQVSPSPGKPNKVMQWFRKGRRSVAVSGGLSPSPFSPTKHEAAASSVEVASVPHKQTPPPPPQSPFLVTPGTVEHRKRTTSAVSITSLFRRSAGVSNNKAAMRVHHGAVDNEMITAGRPPELMQHVREVLSAMGVEIFVEGEYKYRCIRPARRRGRKDVSESAAGRRTPSQTTLPGGGTGVFRGLLARRQPSPARSTLANENDHPQNTSVVPAELPDVVYGNQAEDIGDEVRFSVELTRLDRLKDMYSLDIRRLKGNLRSYKFLYDTLRLRADLQR</sequence>
<evidence type="ECO:0000259" key="9">
    <source>
        <dbReference type="PROSITE" id="PS50032"/>
    </source>
</evidence>
<feature type="region of interest" description="Disordered" evidence="7">
    <location>
        <begin position="779"/>
        <end position="806"/>
    </location>
</feature>
<proteinExistence type="predicted"/>
<evidence type="ECO:0000256" key="6">
    <source>
        <dbReference type="PROSITE-ProRule" id="PRU10141"/>
    </source>
</evidence>
<feature type="compositionally biased region" description="Basic and acidic residues" evidence="7">
    <location>
        <begin position="451"/>
        <end position="462"/>
    </location>
</feature>
<dbReference type="InterPro" id="IPR011009">
    <property type="entry name" value="Kinase-like_dom_sf"/>
</dbReference>
<dbReference type="GO" id="GO:0004674">
    <property type="term" value="F:protein serine/threonine kinase activity"/>
    <property type="evidence" value="ECO:0007669"/>
    <property type="project" value="UniProtKB-KW"/>
</dbReference>
<dbReference type="Pfam" id="PF00069">
    <property type="entry name" value="Pkinase"/>
    <property type="match status" value="1"/>
</dbReference>
<dbReference type="PANTHER" id="PTHR24346:SF110">
    <property type="entry name" value="NON-SPECIFIC SERINE_THREONINE PROTEIN KINASE"/>
    <property type="match status" value="1"/>
</dbReference>
<keyword evidence="3 6" id="KW-0547">Nucleotide-binding</keyword>
<evidence type="ECO:0000259" key="8">
    <source>
        <dbReference type="PROSITE" id="PS50011"/>
    </source>
</evidence>
<accession>A0AAD7AI77</accession>
<dbReference type="InterPro" id="IPR000719">
    <property type="entry name" value="Prot_kinase_dom"/>
</dbReference>
<evidence type="ECO:0000313" key="11">
    <source>
        <dbReference type="Proteomes" id="UP001218218"/>
    </source>
</evidence>
<feature type="region of interest" description="Disordered" evidence="7">
    <location>
        <begin position="652"/>
        <end position="707"/>
    </location>
</feature>
<dbReference type="FunFam" id="1.10.510.10:FF:000571">
    <property type="entry name" value="Maternal embryonic leucine zipper kinase"/>
    <property type="match status" value="1"/>
</dbReference>
<dbReference type="GO" id="GO:0005737">
    <property type="term" value="C:cytoplasm"/>
    <property type="evidence" value="ECO:0007669"/>
    <property type="project" value="TreeGrafter"/>
</dbReference>
<evidence type="ECO:0000313" key="10">
    <source>
        <dbReference type="EMBL" id="KAJ7359554.1"/>
    </source>
</evidence>
<dbReference type="InterPro" id="IPR001772">
    <property type="entry name" value="KA1_dom"/>
</dbReference>
<dbReference type="PROSITE" id="PS00108">
    <property type="entry name" value="PROTEIN_KINASE_ST"/>
    <property type="match status" value="1"/>
</dbReference>
<keyword evidence="5 6" id="KW-0067">ATP-binding</keyword>
<dbReference type="FunFam" id="3.30.200.20:FF:000003">
    <property type="entry name" value="Non-specific serine/threonine protein kinase"/>
    <property type="match status" value="1"/>
</dbReference>
<evidence type="ECO:0000256" key="7">
    <source>
        <dbReference type="SAM" id="MobiDB-lite"/>
    </source>
</evidence>
<dbReference type="Gene3D" id="3.30.310.80">
    <property type="entry name" value="Kinase associated domain 1, KA1"/>
    <property type="match status" value="1"/>
</dbReference>
<dbReference type="AlphaFoldDB" id="A0AAD7AI77"/>
<evidence type="ECO:0000256" key="2">
    <source>
        <dbReference type="ARBA" id="ARBA00022679"/>
    </source>
</evidence>
<dbReference type="SMART" id="SM00220">
    <property type="entry name" value="S_TKc"/>
    <property type="match status" value="1"/>
</dbReference>
<keyword evidence="2" id="KW-0808">Transferase</keyword>
<evidence type="ECO:0000256" key="1">
    <source>
        <dbReference type="ARBA" id="ARBA00022527"/>
    </source>
</evidence>
<feature type="region of interest" description="Disordered" evidence="7">
    <location>
        <begin position="1"/>
        <end position="45"/>
    </location>
</feature>
<dbReference type="GO" id="GO:0005524">
    <property type="term" value="F:ATP binding"/>
    <property type="evidence" value="ECO:0007669"/>
    <property type="project" value="UniProtKB-UniRule"/>
</dbReference>
<dbReference type="Gene3D" id="1.10.510.10">
    <property type="entry name" value="Transferase(Phosphotransferase) domain 1"/>
    <property type="match status" value="1"/>
</dbReference>
<keyword evidence="4" id="KW-0418">Kinase</keyword>
<keyword evidence="1" id="KW-0723">Serine/threonine-protein kinase</keyword>